<evidence type="ECO:0000313" key="3">
    <source>
        <dbReference type="Proteomes" id="UP001166251"/>
    </source>
</evidence>
<gene>
    <name evidence="2" type="ORF">K0504_03555</name>
</gene>
<dbReference type="Gene3D" id="3.40.630.30">
    <property type="match status" value="1"/>
</dbReference>
<dbReference type="SUPFAM" id="SSF55729">
    <property type="entry name" value="Acyl-CoA N-acyltransferases (Nat)"/>
    <property type="match status" value="1"/>
</dbReference>
<dbReference type="EMBL" id="JAHZSS010000003">
    <property type="protein sequence ID" value="MBW8190101.1"/>
    <property type="molecule type" value="Genomic_DNA"/>
</dbReference>
<proteinExistence type="predicted"/>
<dbReference type="InterPro" id="IPR016181">
    <property type="entry name" value="Acyl_CoA_acyltransferase"/>
</dbReference>
<dbReference type="RefSeq" id="WP_220102794.1">
    <property type="nucleotide sequence ID" value="NZ_JAHZSS010000003.1"/>
</dbReference>
<keyword evidence="3" id="KW-1185">Reference proteome</keyword>
<comment type="caution">
    <text evidence="2">The sequence shown here is derived from an EMBL/GenBank/DDBJ whole genome shotgun (WGS) entry which is preliminary data.</text>
</comment>
<dbReference type="PANTHER" id="PTHR43792">
    <property type="entry name" value="GNAT FAMILY, PUTATIVE (AFU_ORTHOLOGUE AFUA_3G00765)-RELATED-RELATED"/>
    <property type="match status" value="1"/>
</dbReference>
<sequence length="186" mass="21190">MLQVKETSRLCFELMSENDAELMFQLDQDPQVMKFITRGKCPTRDDITNVFIPRMQAYTNPDKGWGLWKIMRRNSGDFLGWVLVRPMYFFDDEKPTALDDLELGWRLHRRYWGLGYATEAAQAIADALIATGEINYLTALAMEENVGSIGVMKKLGMAYVKSDTHQDPLGALDVAYYRCAVSELTG</sequence>
<dbReference type="PANTHER" id="PTHR43792:SF1">
    <property type="entry name" value="N-ACETYLTRANSFERASE DOMAIN-CONTAINING PROTEIN"/>
    <property type="match status" value="1"/>
</dbReference>
<dbReference type="Proteomes" id="UP001166251">
    <property type="component" value="Unassembled WGS sequence"/>
</dbReference>
<reference evidence="2" key="1">
    <citation type="submission" date="2021-07" db="EMBL/GenBank/DDBJ databases">
        <title>Neiella marina sp. nov., isolated from the intestinal content of sea cucumber Apostichopus japonicus.</title>
        <authorList>
            <person name="Bai X."/>
        </authorList>
    </citation>
    <scope>NUCLEOTIDE SEQUENCE</scope>
    <source>
        <strain evidence="2">126</strain>
    </source>
</reference>
<evidence type="ECO:0000313" key="2">
    <source>
        <dbReference type="EMBL" id="MBW8190101.1"/>
    </source>
</evidence>
<feature type="domain" description="N-acetyltransferase" evidence="1">
    <location>
        <begin position="10"/>
        <end position="179"/>
    </location>
</feature>
<dbReference type="Pfam" id="PF13302">
    <property type="entry name" value="Acetyltransf_3"/>
    <property type="match status" value="1"/>
</dbReference>
<dbReference type="InterPro" id="IPR051531">
    <property type="entry name" value="N-acetyltransferase"/>
</dbReference>
<protein>
    <submittedName>
        <fullName evidence="2">GNAT family N-acetyltransferase</fullName>
    </submittedName>
</protein>
<dbReference type="PROSITE" id="PS51186">
    <property type="entry name" value="GNAT"/>
    <property type="match status" value="1"/>
</dbReference>
<dbReference type="InterPro" id="IPR000182">
    <property type="entry name" value="GNAT_dom"/>
</dbReference>
<accession>A0ABS7ECN6</accession>
<evidence type="ECO:0000259" key="1">
    <source>
        <dbReference type="PROSITE" id="PS51186"/>
    </source>
</evidence>
<name>A0ABS7ECN6_9GAMM</name>
<organism evidence="2 3">
    <name type="scientific">Neiella holothuriorum</name>
    <dbReference type="NCBI Taxonomy" id="2870530"/>
    <lineage>
        <taxon>Bacteria</taxon>
        <taxon>Pseudomonadati</taxon>
        <taxon>Pseudomonadota</taxon>
        <taxon>Gammaproteobacteria</taxon>
        <taxon>Alteromonadales</taxon>
        <taxon>Echinimonadaceae</taxon>
        <taxon>Neiella</taxon>
    </lineage>
</organism>